<evidence type="ECO:0000313" key="2">
    <source>
        <dbReference type="EMBL" id="KZT04536.1"/>
    </source>
</evidence>
<keyword evidence="3" id="KW-1185">Reference proteome</keyword>
<dbReference type="InParanoid" id="A0A165DC66"/>
<reference evidence="2 3" key="1">
    <citation type="journal article" date="2016" name="Mol. Biol. Evol.">
        <title>Comparative Genomics of Early-Diverging Mushroom-Forming Fungi Provides Insights into the Origins of Lignocellulose Decay Capabilities.</title>
        <authorList>
            <person name="Nagy L.G."/>
            <person name="Riley R."/>
            <person name="Tritt A."/>
            <person name="Adam C."/>
            <person name="Daum C."/>
            <person name="Floudas D."/>
            <person name="Sun H."/>
            <person name="Yadav J.S."/>
            <person name="Pangilinan J."/>
            <person name="Larsson K.H."/>
            <person name="Matsuura K."/>
            <person name="Barry K."/>
            <person name="Labutti K."/>
            <person name="Kuo R."/>
            <person name="Ohm R.A."/>
            <person name="Bhattacharya S.S."/>
            <person name="Shirouzu T."/>
            <person name="Yoshinaga Y."/>
            <person name="Martin F.M."/>
            <person name="Grigoriev I.V."/>
            <person name="Hibbett D.S."/>
        </authorList>
    </citation>
    <scope>NUCLEOTIDE SEQUENCE [LARGE SCALE GENOMIC DNA]</scope>
    <source>
        <strain evidence="2 3">93-53</strain>
    </source>
</reference>
<organism evidence="2 3">
    <name type="scientific">Laetiporus sulphureus 93-53</name>
    <dbReference type="NCBI Taxonomy" id="1314785"/>
    <lineage>
        <taxon>Eukaryota</taxon>
        <taxon>Fungi</taxon>
        <taxon>Dikarya</taxon>
        <taxon>Basidiomycota</taxon>
        <taxon>Agaricomycotina</taxon>
        <taxon>Agaricomycetes</taxon>
        <taxon>Polyporales</taxon>
        <taxon>Laetiporus</taxon>
    </lineage>
</organism>
<name>A0A165DC66_9APHY</name>
<dbReference type="AlphaFoldDB" id="A0A165DC66"/>
<feature type="region of interest" description="Disordered" evidence="1">
    <location>
        <begin position="315"/>
        <end position="359"/>
    </location>
</feature>
<dbReference type="EMBL" id="KV427636">
    <property type="protein sequence ID" value="KZT04536.1"/>
    <property type="molecule type" value="Genomic_DNA"/>
</dbReference>
<feature type="region of interest" description="Disordered" evidence="1">
    <location>
        <begin position="31"/>
        <end position="53"/>
    </location>
</feature>
<feature type="compositionally biased region" description="Basic and acidic residues" evidence="1">
    <location>
        <begin position="372"/>
        <end position="394"/>
    </location>
</feature>
<dbReference type="GeneID" id="63828678"/>
<sequence>MSGLSIGARKELDDATIDLLSTVASVFRSSDEGHTSEIQSVSDTLKDPVTSPTDPRVSFHKGIASIVFSSVPALANLTSENHHNLPQCIDPQATLITPDRHLGTQVTVLDDSQAAISTSNSTKTTSYTGSSQCVDRVLSGDPPLATAAPDLLPLPPATAFINRDLSCNAQLAVALEAHGPRSSQSLVIATEATIKSTLDAGRATSSQYSEREELWAKNNTTRAKQPSFSAQTRSAMAMPSLGNMLHASTSPAIARYDGQDQVPVVALSQTSTTSLPGRPPGVIEQVACGSPMLPSSFSSHQRSFLSKQVVRPRKIEDPDGTMSQEPGHASAMMPDEGTVTFTSSSDDNTNNSQINDSNHVLQPRWLEQQQRTWEEAEENMHDERARKREQESGRLSHHRVTSHPHANPFYKAINAVEWCCPGCERVLSSQFAVKRHLKARDRRCVKALCARYGVSEQDIPEARLAEISRPLERASYVPAGADNAPIVSNGSENEGELSFGRASSSFFSNQPTVPCAPGYDNTASPVTFGTKWGQEYLGETSC</sequence>
<dbReference type="RefSeq" id="XP_040762276.1">
    <property type="nucleotide sequence ID" value="XM_040911650.1"/>
</dbReference>
<evidence type="ECO:0000256" key="1">
    <source>
        <dbReference type="SAM" id="MobiDB-lite"/>
    </source>
</evidence>
<protein>
    <submittedName>
        <fullName evidence="2">Uncharacterized protein</fullName>
    </submittedName>
</protein>
<feature type="region of interest" description="Disordered" evidence="1">
    <location>
        <begin position="371"/>
        <end position="400"/>
    </location>
</feature>
<proteinExistence type="predicted"/>
<evidence type="ECO:0000313" key="3">
    <source>
        <dbReference type="Proteomes" id="UP000076871"/>
    </source>
</evidence>
<dbReference type="Proteomes" id="UP000076871">
    <property type="component" value="Unassembled WGS sequence"/>
</dbReference>
<gene>
    <name evidence="2" type="ORF">LAESUDRAFT_751156</name>
</gene>
<accession>A0A165DC66</accession>
<feature type="compositionally biased region" description="Low complexity" evidence="1">
    <location>
        <begin position="340"/>
        <end position="358"/>
    </location>
</feature>